<evidence type="ECO:0000256" key="3">
    <source>
        <dbReference type="ARBA" id="ARBA00022448"/>
    </source>
</evidence>
<accession>A0A2I0MVK3</accession>
<feature type="region of interest" description="Disordered" evidence="9">
    <location>
        <begin position="288"/>
        <end position="317"/>
    </location>
</feature>
<dbReference type="KEGG" id="clv:102090850"/>
<dbReference type="Pfam" id="PF14798">
    <property type="entry name" value="Ca_hom_mod"/>
    <property type="match status" value="1"/>
</dbReference>
<gene>
    <name evidence="11" type="primary">FAM26F</name>
    <name evidence="11" type="ORF">A306_00000817</name>
</gene>
<keyword evidence="12" id="KW-1185">Reference proteome</keyword>
<dbReference type="PANTHER" id="PTHR32261">
    <property type="entry name" value="CALCIUM HOMEOSTASIS MODULATOR PROTEIN"/>
    <property type="match status" value="1"/>
</dbReference>
<feature type="transmembrane region" description="Helical" evidence="10">
    <location>
        <begin position="20"/>
        <end position="41"/>
    </location>
</feature>
<reference evidence="11 12" key="1">
    <citation type="journal article" date="2013" name="Science">
        <title>Genomic diversity and evolution of the head crest in the rock pigeon.</title>
        <authorList>
            <person name="Shapiro M.D."/>
            <person name="Kronenberg Z."/>
            <person name="Li C."/>
            <person name="Domyan E.T."/>
            <person name="Pan H."/>
            <person name="Campbell M."/>
            <person name="Tan H."/>
            <person name="Huff C.D."/>
            <person name="Hu H."/>
            <person name="Vickrey A.I."/>
            <person name="Nielsen S.C."/>
            <person name="Stringham S.A."/>
            <person name="Hu H."/>
            <person name="Willerslev E."/>
            <person name="Gilbert M.T."/>
            <person name="Yandell M."/>
            <person name="Zhang G."/>
            <person name="Wang J."/>
        </authorList>
    </citation>
    <scope>NUCLEOTIDE SEQUENCE [LARGE SCALE GENOMIC DNA]</scope>
    <source>
        <tissue evidence="11">Blood</tissue>
    </source>
</reference>
<evidence type="ECO:0000256" key="7">
    <source>
        <dbReference type="ARBA" id="ARBA00023136"/>
    </source>
</evidence>
<dbReference type="OrthoDB" id="5962981at2759"/>
<keyword evidence="4 10" id="KW-0812">Transmembrane</keyword>
<organism evidence="11 12">
    <name type="scientific">Columba livia</name>
    <name type="common">Rock dove</name>
    <dbReference type="NCBI Taxonomy" id="8932"/>
    <lineage>
        <taxon>Eukaryota</taxon>
        <taxon>Metazoa</taxon>
        <taxon>Chordata</taxon>
        <taxon>Craniata</taxon>
        <taxon>Vertebrata</taxon>
        <taxon>Euteleostomi</taxon>
        <taxon>Archelosauria</taxon>
        <taxon>Archosauria</taxon>
        <taxon>Dinosauria</taxon>
        <taxon>Saurischia</taxon>
        <taxon>Theropoda</taxon>
        <taxon>Coelurosauria</taxon>
        <taxon>Aves</taxon>
        <taxon>Neognathae</taxon>
        <taxon>Neoaves</taxon>
        <taxon>Columbimorphae</taxon>
        <taxon>Columbiformes</taxon>
        <taxon>Columbidae</taxon>
        <taxon>Columba</taxon>
    </lineage>
</organism>
<keyword evidence="5 10" id="KW-1133">Transmembrane helix</keyword>
<keyword evidence="7 10" id="KW-0472">Membrane</keyword>
<protein>
    <submittedName>
        <fullName evidence="11">Family with sequence similarity 26, member F</fullName>
    </submittedName>
</protein>
<feature type="transmembrane region" description="Helical" evidence="10">
    <location>
        <begin position="48"/>
        <end position="69"/>
    </location>
</feature>
<evidence type="ECO:0000256" key="6">
    <source>
        <dbReference type="ARBA" id="ARBA00023065"/>
    </source>
</evidence>
<evidence type="ECO:0000256" key="5">
    <source>
        <dbReference type="ARBA" id="ARBA00022989"/>
    </source>
</evidence>
<comment type="caution">
    <text evidence="11">The sequence shown here is derived from an EMBL/GenBank/DDBJ whole genome shotgun (WGS) entry which is preliminary data.</text>
</comment>
<dbReference type="AlphaFoldDB" id="A0A2I0MVK3"/>
<evidence type="ECO:0000256" key="1">
    <source>
        <dbReference type="ARBA" id="ARBA00004141"/>
    </source>
</evidence>
<sequence>MEKLHGMLDICIRHQTVLGYSLVSLLTVASEHIFSSVLFRCPCSSWNLLYGSIFLLVPAFILFLLGFVVNARTWHLLTGICPRRKGCRSDPKETCTRCCPVLGQVTARAAVAPLTWVAVALFRASFYECAASGSSPLKNLVCSEKGGEACQELLFQIPCNEKLSEKIPGELLRLQAQSQLLGWLVITVTVTGYLIATCVSHCWSPVSYLQLKFWKIYQQKEWELFETKAKEHATRLAEINTNTFFEGTNQEQFVTPSNEDWWKISPLYTFSSQEQYYSTLHKYVKTNRGNSVRPREGDQNPSGLEFVDETNESELGF</sequence>
<dbReference type="PANTHER" id="PTHR32261:SF4">
    <property type="entry name" value="CALCIUM HOMEOSTASIS MODULATOR PROTEIN 6"/>
    <property type="match status" value="1"/>
</dbReference>
<evidence type="ECO:0000256" key="4">
    <source>
        <dbReference type="ARBA" id="ARBA00022692"/>
    </source>
</evidence>
<dbReference type="GO" id="GO:0005886">
    <property type="term" value="C:plasma membrane"/>
    <property type="evidence" value="ECO:0007669"/>
    <property type="project" value="TreeGrafter"/>
</dbReference>
<dbReference type="GeneID" id="102090850"/>
<name>A0A2I0MVK3_COLLI</name>
<dbReference type="Proteomes" id="UP000053872">
    <property type="component" value="Unassembled WGS sequence"/>
</dbReference>
<evidence type="ECO:0000313" key="12">
    <source>
        <dbReference type="Proteomes" id="UP000053872"/>
    </source>
</evidence>
<evidence type="ECO:0000256" key="9">
    <source>
        <dbReference type="SAM" id="MobiDB-lite"/>
    </source>
</evidence>
<evidence type="ECO:0000313" key="11">
    <source>
        <dbReference type="EMBL" id="PKK33708.1"/>
    </source>
</evidence>
<comment type="subcellular location">
    <subcellularLocation>
        <location evidence="1">Membrane</location>
        <topology evidence="1">Multi-pass membrane protein</topology>
    </subcellularLocation>
</comment>
<feature type="compositionally biased region" description="Acidic residues" evidence="9">
    <location>
        <begin position="306"/>
        <end position="317"/>
    </location>
</feature>
<dbReference type="InParanoid" id="A0A2I0MVK3"/>
<evidence type="ECO:0000256" key="2">
    <source>
        <dbReference type="ARBA" id="ARBA00008497"/>
    </source>
</evidence>
<dbReference type="InterPro" id="IPR029569">
    <property type="entry name" value="CALHM"/>
</dbReference>
<proteinExistence type="inferred from homology"/>
<dbReference type="GO" id="GO:1904669">
    <property type="term" value="P:ATP export"/>
    <property type="evidence" value="ECO:0007669"/>
    <property type="project" value="UniProtKB-ARBA"/>
</dbReference>
<dbReference type="CTD" id="441168"/>
<comment type="similarity">
    <text evidence="2">Belongs to the CALHM family.</text>
</comment>
<dbReference type="GO" id="GO:0005261">
    <property type="term" value="F:monoatomic cation channel activity"/>
    <property type="evidence" value="ECO:0007669"/>
    <property type="project" value="TreeGrafter"/>
</dbReference>
<evidence type="ECO:0000256" key="8">
    <source>
        <dbReference type="ARBA" id="ARBA00023303"/>
    </source>
</evidence>
<keyword evidence="8" id="KW-0407">Ion channel</keyword>
<keyword evidence="3" id="KW-0813">Transport</keyword>
<keyword evidence="6" id="KW-0406">Ion transport</keyword>
<evidence type="ECO:0000256" key="10">
    <source>
        <dbReference type="SAM" id="Phobius"/>
    </source>
</evidence>
<feature type="transmembrane region" description="Helical" evidence="10">
    <location>
        <begin position="180"/>
        <end position="203"/>
    </location>
</feature>
<dbReference type="EMBL" id="AKCR02000002">
    <property type="protein sequence ID" value="PKK33708.1"/>
    <property type="molecule type" value="Genomic_DNA"/>
</dbReference>